<evidence type="ECO:0000256" key="2">
    <source>
        <dbReference type="ARBA" id="ARBA00009077"/>
    </source>
</evidence>
<comment type="cofactor">
    <cofactor evidence="1 5">
        <name>pyridoxal 5'-phosphate</name>
        <dbReference type="ChEBI" id="CHEBI:597326"/>
    </cofactor>
</comment>
<dbReference type="PROSITE" id="PS00868">
    <property type="entry name" value="CYS_MET_METAB_PP"/>
    <property type="match status" value="1"/>
</dbReference>
<evidence type="ECO:0000256" key="3">
    <source>
        <dbReference type="ARBA" id="ARBA00022898"/>
    </source>
</evidence>
<comment type="similarity">
    <text evidence="2 5">Belongs to the trans-sulfuration enzymes family.</text>
</comment>
<dbReference type="CDD" id="cd00614">
    <property type="entry name" value="CGS_like"/>
    <property type="match status" value="1"/>
</dbReference>
<dbReference type="Pfam" id="PF01053">
    <property type="entry name" value="Cys_Met_Meta_PP"/>
    <property type="match status" value="1"/>
</dbReference>
<evidence type="ECO:0000313" key="7">
    <source>
        <dbReference type="Proteomes" id="UP000194450"/>
    </source>
</evidence>
<dbReference type="RefSeq" id="WP_086433461.1">
    <property type="nucleotide sequence ID" value="NZ_FXWH01000001.1"/>
</dbReference>
<dbReference type="GO" id="GO:0004123">
    <property type="term" value="F:cystathionine gamma-lyase activity"/>
    <property type="evidence" value="ECO:0007669"/>
    <property type="project" value="TreeGrafter"/>
</dbReference>
<protein>
    <submittedName>
        <fullName evidence="6">Cystathionine gamma-lyase</fullName>
    </submittedName>
</protein>
<dbReference type="OrthoDB" id="9805807at2"/>
<dbReference type="InterPro" id="IPR015424">
    <property type="entry name" value="PyrdxlP-dep_Trfase"/>
</dbReference>
<dbReference type="SUPFAM" id="SSF53383">
    <property type="entry name" value="PLP-dependent transferases"/>
    <property type="match status" value="1"/>
</dbReference>
<dbReference type="NCBIfam" id="NF005871">
    <property type="entry name" value="PRK07811.1"/>
    <property type="match status" value="1"/>
</dbReference>
<dbReference type="Gene3D" id="3.40.640.10">
    <property type="entry name" value="Type I PLP-dependent aspartate aminotransferase-like (Major domain)"/>
    <property type="match status" value="1"/>
</dbReference>
<proteinExistence type="inferred from homology"/>
<evidence type="ECO:0000313" key="6">
    <source>
        <dbReference type="EMBL" id="SMQ59468.1"/>
    </source>
</evidence>
<dbReference type="FunFam" id="3.90.1150.10:FF:000008">
    <property type="entry name" value="Cystathionine gamma-synthase"/>
    <property type="match status" value="1"/>
</dbReference>
<name>A0A1Y6EA54_9GAMM</name>
<accession>A0A1Y6EA54</accession>
<dbReference type="PANTHER" id="PTHR11808:SF15">
    <property type="entry name" value="CYSTATHIONINE GAMMA-LYASE"/>
    <property type="match status" value="1"/>
</dbReference>
<evidence type="ECO:0000256" key="1">
    <source>
        <dbReference type="ARBA" id="ARBA00001933"/>
    </source>
</evidence>
<dbReference type="Proteomes" id="UP000194450">
    <property type="component" value="Unassembled WGS sequence"/>
</dbReference>
<dbReference type="GO" id="GO:0019346">
    <property type="term" value="P:transsulfuration"/>
    <property type="evidence" value="ECO:0007669"/>
    <property type="project" value="InterPro"/>
</dbReference>
<evidence type="ECO:0000256" key="4">
    <source>
        <dbReference type="PIRSR" id="PIRSR001434-2"/>
    </source>
</evidence>
<gene>
    <name evidence="6" type="ORF">SAMN06297229_0270</name>
</gene>
<dbReference type="PIRSF" id="PIRSF001434">
    <property type="entry name" value="CGS"/>
    <property type="match status" value="1"/>
</dbReference>
<dbReference type="Gene3D" id="3.90.1150.10">
    <property type="entry name" value="Aspartate Aminotransferase, domain 1"/>
    <property type="match status" value="1"/>
</dbReference>
<dbReference type="GO" id="GO:0005737">
    <property type="term" value="C:cytoplasm"/>
    <property type="evidence" value="ECO:0007669"/>
    <property type="project" value="TreeGrafter"/>
</dbReference>
<dbReference type="PANTHER" id="PTHR11808">
    <property type="entry name" value="TRANS-SULFURATION ENZYME FAMILY MEMBER"/>
    <property type="match status" value="1"/>
</dbReference>
<keyword evidence="7" id="KW-1185">Reference proteome</keyword>
<dbReference type="InterPro" id="IPR000277">
    <property type="entry name" value="Cys/Met-Metab_PyrdxlP-dep_enz"/>
</dbReference>
<feature type="modified residue" description="N6-(pyridoxal phosphate)lysine" evidence="4">
    <location>
        <position position="202"/>
    </location>
</feature>
<dbReference type="AlphaFoldDB" id="A0A1Y6EA54"/>
<dbReference type="FunFam" id="3.40.640.10:FF:000009">
    <property type="entry name" value="Cystathionine gamma-synthase homolog"/>
    <property type="match status" value="1"/>
</dbReference>
<reference evidence="7" key="1">
    <citation type="submission" date="2017-04" db="EMBL/GenBank/DDBJ databases">
        <authorList>
            <person name="Varghese N."/>
            <person name="Submissions S."/>
        </authorList>
    </citation>
    <scope>NUCLEOTIDE SEQUENCE [LARGE SCALE GENOMIC DNA]</scope>
</reference>
<keyword evidence="3 4" id="KW-0663">Pyridoxal phosphate</keyword>
<dbReference type="InterPro" id="IPR054542">
    <property type="entry name" value="Cys_met_metab_PP"/>
</dbReference>
<sequence length="387" mass="42377">MSDNKNLKFATRTIHGGQSPEPVTGAVMPPIVTSSTYIQESPGVHKGFEYSRSHNPTRFAWERSVANLEGGKQGLAFASGMAATSTIMELLDSGDHVIAMDDLYGGTFRLFDKVRGRSAGLKFDYVDLADISAIEGAINDKTRMIWVETPSNPMLKLVDIEAIVKLGKKHDLLVVVDNTFATPYNQRPLEMGADIVMHSATKYLNGHSDMVGGIAVVGDNDDLVERMLFLQNSVGAVAGPFDSYLALRGVKTLALRMQHHNQAAMQLAEWLEQHPQVEKVIYPGLASHPQHELAKRQMSGFGGMISILLKGDIEKARRFLESVEIFALAESLGGVESLIEHPAIMTHASIPKENREKLGILDNFVRISVGIEDLEDLMADLDRALSA</sequence>
<organism evidence="6 7">
    <name type="scientific">Pseudidiomarina planktonica</name>
    <dbReference type="NCBI Taxonomy" id="1323738"/>
    <lineage>
        <taxon>Bacteria</taxon>
        <taxon>Pseudomonadati</taxon>
        <taxon>Pseudomonadota</taxon>
        <taxon>Gammaproteobacteria</taxon>
        <taxon>Alteromonadales</taxon>
        <taxon>Idiomarinaceae</taxon>
        <taxon>Pseudidiomarina</taxon>
    </lineage>
</organism>
<dbReference type="GO" id="GO:0003962">
    <property type="term" value="F:cystathionine gamma-synthase activity"/>
    <property type="evidence" value="ECO:0007669"/>
    <property type="project" value="TreeGrafter"/>
</dbReference>
<dbReference type="GO" id="GO:0030170">
    <property type="term" value="F:pyridoxal phosphate binding"/>
    <property type="evidence" value="ECO:0007669"/>
    <property type="project" value="InterPro"/>
</dbReference>
<dbReference type="GO" id="GO:0019343">
    <property type="term" value="P:cysteine biosynthetic process via cystathionine"/>
    <property type="evidence" value="ECO:0007669"/>
    <property type="project" value="TreeGrafter"/>
</dbReference>
<evidence type="ECO:0000256" key="5">
    <source>
        <dbReference type="RuleBase" id="RU362118"/>
    </source>
</evidence>
<keyword evidence="6" id="KW-0456">Lyase</keyword>
<dbReference type="InterPro" id="IPR015422">
    <property type="entry name" value="PyrdxlP-dep_Trfase_small"/>
</dbReference>
<dbReference type="InterPro" id="IPR015421">
    <property type="entry name" value="PyrdxlP-dep_Trfase_major"/>
</dbReference>
<dbReference type="EMBL" id="FXWH01000001">
    <property type="protein sequence ID" value="SMQ59468.1"/>
    <property type="molecule type" value="Genomic_DNA"/>
</dbReference>